<reference evidence="1 2" key="1">
    <citation type="journal article" date="2015" name="Genome Biol. Evol.">
        <title>Comparative Genomics of a Bacterivorous Green Alga Reveals Evolutionary Causalities and Consequences of Phago-Mixotrophic Mode of Nutrition.</title>
        <authorList>
            <person name="Burns J.A."/>
            <person name="Paasch A."/>
            <person name="Narechania A."/>
            <person name="Kim E."/>
        </authorList>
    </citation>
    <scope>NUCLEOTIDE SEQUENCE [LARGE SCALE GENOMIC DNA]</scope>
    <source>
        <strain evidence="1 2">PLY_AMNH</strain>
    </source>
</reference>
<evidence type="ECO:0000313" key="1">
    <source>
        <dbReference type="EMBL" id="KAK3260982.1"/>
    </source>
</evidence>
<dbReference type="AlphaFoldDB" id="A0AAE0FJT7"/>
<comment type="caution">
    <text evidence="1">The sequence shown here is derived from an EMBL/GenBank/DDBJ whole genome shotgun (WGS) entry which is preliminary data.</text>
</comment>
<gene>
    <name evidence="1" type="ORF">CYMTET_30087</name>
</gene>
<dbReference type="Proteomes" id="UP001190700">
    <property type="component" value="Unassembled WGS sequence"/>
</dbReference>
<organism evidence="1 2">
    <name type="scientific">Cymbomonas tetramitiformis</name>
    <dbReference type="NCBI Taxonomy" id="36881"/>
    <lineage>
        <taxon>Eukaryota</taxon>
        <taxon>Viridiplantae</taxon>
        <taxon>Chlorophyta</taxon>
        <taxon>Pyramimonadophyceae</taxon>
        <taxon>Pyramimonadales</taxon>
        <taxon>Pyramimonadaceae</taxon>
        <taxon>Cymbomonas</taxon>
    </lineage>
</organism>
<keyword evidence="2" id="KW-1185">Reference proteome</keyword>
<name>A0AAE0FJT7_9CHLO</name>
<dbReference type="EMBL" id="LGRX02017268">
    <property type="protein sequence ID" value="KAK3260982.1"/>
    <property type="molecule type" value="Genomic_DNA"/>
</dbReference>
<evidence type="ECO:0000313" key="2">
    <source>
        <dbReference type="Proteomes" id="UP001190700"/>
    </source>
</evidence>
<protein>
    <submittedName>
        <fullName evidence="1">Uncharacterized protein</fullName>
    </submittedName>
</protein>
<accession>A0AAE0FJT7</accession>
<sequence length="207" mass="23018">MGGGAYPSEGSIFSSVDAATRFGICDLQNSSSLADIASAAFAATTIERFGGDVFVGTLLWVENLETDCATWKTYGDEHTILTDVSNYGVEWFGQSRPMYFVINQNLTIVKRLVGVWSSSNDYSDEITEAIEASLNLQSSSSGAFSFEVSWGLPRGLREDLAIVHIFPRDMRRNSQPWNFMMAKFAQLTRYVKSSSIKNTFKKCFHLP</sequence>
<proteinExistence type="predicted"/>